<dbReference type="Proteomes" id="UP000244855">
    <property type="component" value="Unassembled WGS sequence"/>
</dbReference>
<proteinExistence type="predicted"/>
<sequence length="113" mass="12672">MKLSACTTGVALFVSSALGYEVRTFRDFGCKGENRVINVWDNTCRNTDILSATRSIEVVSYGGNRQRAHFYYDTNCFAYSNRDWWADGGSDTFKKGRCIDMGTEIHAFGSQAI</sequence>
<name>A0A2V1D2K4_9PLEO</name>
<keyword evidence="1" id="KW-0732">Signal</keyword>
<dbReference type="EMBL" id="KZ805704">
    <property type="protein sequence ID" value="PVH92241.1"/>
    <property type="molecule type" value="Genomic_DNA"/>
</dbReference>
<dbReference type="AlphaFoldDB" id="A0A2V1D2K4"/>
<evidence type="ECO:0000313" key="2">
    <source>
        <dbReference type="EMBL" id="PVH92241.1"/>
    </source>
</evidence>
<evidence type="ECO:0000313" key="3">
    <source>
        <dbReference type="Proteomes" id="UP000244855"/>
    </source>
</evidence>
<gene>
    <name evidence="2" type="ORF">DM02DRAFT_620062</name>
</gene>
<organism evidence="2 3">
    <name type="scientific">Periconia macrospinosa</name>
    <dbReference type="NCBI Taxonomy" id="97972"/>
    <lineage>
        <taxon>Eukaryota</taxon>
        <taxon>Fungi</taxon>
        <taxon>Dikarya</taxon>
        <taxon>Ascomycota</taxon>
        <taxon>Pezizomycotina</taxon>
        <taxon>Dothideomycetes</taxon>
        <taxon>Pleosporomycetidae</taxon>
        <taxon>Pleosporales</taxon>
        <taxon>Massarineae</taxon>
        <taxon>Periconiaceae</taxon>
        <taxon>Periconia</taxon>
    </lineage>
</organism>
<protein>
    <submittedName>
        <fullName evidence="2">Uncharacterized protein</fullName>
    </submittedName>
</protein>
<feature type="signal peptide" evidence="1">
    <location>
        <begin position="1"/>
        <end position="19"/>
    </location>
</feature>
<reference evidence="2 3" key="1">
    <citation type="journal article" date="2018" name="Sci. Rep.">
        <title>Comparative genomics provides insights into the lifestyle and reveals functional heterogeneity of dark septate endophytic fungi.</title>
        <authorList>
            <person name="Knapp D.G."/>
            <person name="Nemeth J.B."/>
            <person name="Barry K."/>
            <person name="Hainaut M."/>
            <person name="Henrissat B."/>
            <person name="Johnson J."/>
            <person name="Kuo A."/>
            <person name="Lim J.H.P."/>
            <person name="Lipzen A."/>
            <person name="Nolan M."/>
            <person name="Ohm R.A."/>
            <person name="Tamas L."/>
            <person name="Grigoriev I.V."/>
            <person name="Spatafora J.W."/>
            <person name="Nagy L.G."/>
            <person name="Kovacs G.M."/>
        </authorList>
    </citation>
    <scope>NUCLEOTIDE SEQUENCE [LARGE SCALE GENOMIC DNA]</scope>
    <source>
        <strain evidence="2 3">DSE2036</strain>
    </source>
</reference>
<feature type="chain" id="PRO_5016139613" evidence="1">
    <location>
        <begin position="20"/>
        <end position="113"/>
    </location>
</feature>
<evidence type="ECO:0000256" key="1">
    <source>
        <dbReference type="SAM" id="SignalP"/>
    </source>
</evidence>
<dbReference type="OrthoDB" id="3598923at2759"/>
<accession>A0A2V1D2K4</accession>
<keyword evidence="3" id="KW-1185">Reference proteome</keyword>